<dbReference type="AlphaFoldDB" id="A0A6J3M2L8"/>
<reference evidence="2" key="3">
    <citation type="submission" date="2025-08" db="UniProtKB">
        <authorList>
            <consortium name="RefSeq"/>
        </authorList>
    </citation>
    <scope>IDENTIFICATION</scope>
    <source>
        <strain evidence="2">CBS 342.82</strain>
    </source>
</reference>
<proteinExistence type="predicted"/>
<evidence type="ECO:0000313" key="2">
    <source>
        <dbReference type="RefSeq" id="XP_033459296.1"/>
    </source>
</evidence>
<reference evidence="2" key="2">
    <citation type="submission" date="2020-04" db="EMBL/GenBank/DDBJ databases">
        <authorList>
            <consortium name="NCBI Genome Project"/>
        </authorList>
    </citation>
    <scope>NUCLEOTIDE SEQUENCE</scope>
    <source>
        <strain evidence="2">CBS 342.82</strain>
    </source>
</reference>
<keyword evidence="1" id="KW-1185">Reference proteome</keyword>
<accession>A0A6J3M2L8</accession>
<dbReference type="Proteomes" id="UP000504637">
    <property type="component" value="Unplaced"/>
</dbReference>
<evidence type="ECO:0000313" key="1">
    <source>
        <dbReference type="Proteomes" id="UP000504637"/>
    </source>
</evidence>
<sequence length="83" mass="9565">MLVATVKREHETWQRSSVASSYERSMGARLNPRFYSMEYAKAARLYTSISKGLTFGFDRQWDRFSPETSQTMGVDSGRLSRDS</sequence>
<protein>
    <submittedName>
        <fullName evidence="2">Uncharacterized protein</fullName>
    </submittedName>
</protein>
<name>A0A6J3M2L8_9PEZI</name>
<gene>
    <name evidence="2" type="ORF">K489DRAFT_237163</name>
</gene>
<dbReference type="GeneID" id="54357656"/>
<organism evidence="2">
    <name type="scientific">Dissoconium aciculare CBS 342.82</name>
    <dbReference type="NCBI Taxonomy" id="1314786"/>
    <lineage>
        <taxon>Eukaryota</taxon>
        <taxon>Fungi</taxon>
        <taxon>Dikarya</taxon>
        <taxon>Ascomycota</taxon>
        <taxon>Pezizomycotina</taxon>
        <taxon>Dothideomycetes</taxon>
        <taxon>Dothideomycetidae</taxon>
        <taxon>Mycosphaerellales</taxon>
        <taxon>Dissoconiaceae</taxon>
        <taxon>Dissoconium</taxon>
    </lineage>
</organism>
<reference evidence="2" key="1">
    <citation type="submission" date="2020-01" db="EMBL/GenBank/DDBJ databases">
        <authorList>
            <consortium name="DOE Joint Genome Institute"/>
            <person name="Haridas S."/>
            <person name="Albert R."/>
            <person name="Binder M."/>
            <person name="Bloem J."/>
            <person name="Labutti K."/>
            <person name="Salamov A."/>
            <person name="Andreopoulos B."/>
            <person name="Baker S.E."/>
            <person name="Barry K."/>
            <person name="Bills G."/>
            <person name="Bluhm B.H."/>
            <person name="Cannon C."/>
            <person name="Castanera R."/>
            <person name="Culley D.E."/>
            <person name="Daum C."/>
            <person name="Ezra D."/>
            <person name="Gonzalez J.B."/>
            <person name="Henrissat B."/>
            <person name="Kuo A."/>
            <person name="Liang C."/>
            <person name="Lipzen A."/>
            <person name="Lutzoni F."/>
            <person name="Magnuson J."/>
            <person name="Mondo S."/>
            <person name="Nolan M."/>
            <person name="Ohm R."/>
            <person name="Pangilinan J."/>
            <person name="Park H.-J."/>
            <person name="Ramirez L."/>
            <person name="Alfaro M."/>
            <person name="Sun H."/>
            <person name="Tritt A."/>
            <person name="Yoshinaga Y."/>
            <person name="Zwiers L.-H."/>
            <person name="Turgeon B.G."/>
            <person name="Goodwin S.B."/>
            <person name="Spatafora J.W."/>
            <person name="Crous P.W."/>
            <person name="Grigoriev I.V."/>
        </authorList>
    </citation>
    <scope>NUCLEOTIDE SEQUENCE</scope>
    <source>
        <strain evidence="2">CBS 342.82</strain>
    </source>
</reference>
<dbReference type="RefSeq" id="XP_033459296.1">
    <property type="nucleotide sequence ID" value="XM_033599857.1"/>
</dbReference>